<evidence type="ECO:0000313" key="4">
    <source>
        <dbReference type="Proteomes" id="UP000297725"/>
    </source>
</evidence>
<reference evidence="2 4" key="1">
    <citation type="submission" date="2019-03" db="EMBL/GenBank/DDBJ databases">
        <title>Vagococcus sp. was isolated fron gut of Carduelis flavirostris.</title>
        <authorList>
            <person name="Ge Y."/>
        </authorList>
    </citation>
    <scope>NUCLEOTIDE SEQUENCE [LARGE SCALE GENOMIC DNA]</scope>
    <source>
        <strain evidence="2 4">CF-210</strain>
    </source>
</reference>
<evidence type="ECO:0000313" key="3">
    <source>
        <dbReference type="Proteomes" id="UP000296883"/>
    </source>
</evidence>
<dbReference type="Proteomes" id="UP000296883">
    <property type="component" value="Chromosome"/>
</dbReference>
<dbReference type="EMBL" id="CP038865">
    <property type="protein sequence ID" value="QCA28254.1"/>
    <property type="molecule type" value="Genomic_DNA"/>
</dbReference>
<organism evidence="1 3">
    <name type="scientific">Vagococcus xieshaowenii</name>
    <dbReference type="NCBI Taxonomy" id="2562451"/>
    <lineage>
        <taxon>Bacteria</taxon>
        <taxon>Bacillati</taxon>
        <taxon>Bacillota</taxon>
        <taxon>Bacilli</taxon>
        <taxon>Lactobacillales</taxon>
        <taxon>Enterococcaceae</taxon>
        <taxon>Vagococcus</taxon>
    </lineage>
</organism>
<proteinExistence type="predicted"/>
<protein>
    <recommendedName>
        <fullName evidence="5">Phage protein</fullName>
    </recommendedName>
</protein>
<evidence type="ECO:0008006" key="5">
    <source>
        <dbReference type="Google" id="ProtNLM"/>
    </source>
</evidence>
<sequence>MAKIKGITVTLINRKQTGVDPFGNPIFEDVEIQVENVLVSPTSSEDVVKQLELTGKKAVYTLAIPKDDTNDWEDSEVRFFDKTWRTFGIPLEGIDELIPLDWNKKVMVERYE</sequence>
<dbReference type="AlphaFoldDB" id="A0A4Z0DAF7"/>
<accession>A0A7Z1Y9N3</accession>
<gene>
    <name evidence="2" type="ORF">E4031_04765</name>
    <name evidence="1" type="ORF">E4Z98_02585</name>
</gene>
<dbReference type="EMBL" id="SRHU01000018">
    <property type="protein sequence ID" value="TFZ41908.1"/>
    <property type="molecule type" value="Genomic_DNA"/>
</dbReference>
<dbReference type="OrthoDB" id="1653637at2"/>
<dbReference type="KEGG" id="vac:E4Z98_02585"/>
<dbReference type="RefSeq" id="WP_135254296.1">
    <property type="nucleotide sequence ID" value="NZ_CP038865.1"/>
</dbReference>
<evidence type="ECO:0000313" key="2">
    <source>
        <dbReference type="EMBL" id="TFZ41908.1"/>
    </source>
</evidence>
<dbReference type="Proteomes" id="UP000297725">
    <property type="component" value="Unassembled WGS sequence"/>
</dbReference>
<accession>A0A4Z0DAF7</accession>
<reference evidence="1 3" key="2">
    <citation type="journal article" date="2020" name="Int. J. Syst. Evol. Microbiol.">
        <title>Vagococcus xieshaowenii sp. nov., isolated from snow finch (Montifringilla taczanowskii) cloacal content.</title>
        <authorList>
            <person name="Ge Y."/>
            <person name="Yang J."/>
            <person name="Lai X.H."/>
            <person name="Zhang G."/>
            <person name="Jin D."/>
            <person name="Lu S."/>
            <person name="Wang B."/>
            <person name="Huang Y."/>
            <person name="Huang Y."/>
            <person name="Ren Z."/>
            <person name="Zhang X."/>
            <person name="Xu J."/>
        </authorList>
    </citation>
    <scope>NUCLEOTIDE SEQUENCE [LARGE SCALE GENOMIC DNA]</scope>
    <source>
        <strain evidence="3">personal::cf-49</strain>
        <strain evidence="1">Personal::cf-49</strain>
    </source>
</reference>
<evidence type="ECO:0000313" key="1">
    <source>
        <dbReference type="EMBL" id="QCA28254.1"/>
    </source>
</evidence>
<name>A0A4Z0DAF7_9ENTE</name>
<keyword evidence="3" id="KW-1185">Reference proteome</keyword>